<sequence>MTSIVRTEGRGAALGALLLLSSTALSTALAQDAPIVLPGAPGQDAQALSAEEAIKVSDARYSPADVAYLQAMIPHHYQAVVMARMAPERTNNEDVLAAAGRIERSQLDEISFMQTWLSDRGEDAPDPESTDHMHEVSDEAAKAHRAMGMATPEQIAQLEAAQGTEFDRMFLDLMIPHHEGAVTMTDTLLHQPGSAYEPRLFDFTGELVNDQTAEINRMNRLLAGLSEDERVGLAAGVDDAGQAAKNLTLLASLPKPPGFFDPSNPAGLPPVLPAEDEAGDQDDTPEDRGEETAEEEAADEAETASREEGESGDSMTQYVERYPHLAFWNTDMAFAGDTLVTGNYHGFNIYKLDQEGMPTLTSSVVCPGGQGDVSIVGDLLIMSVEQTRGRVDCGLQGIEEDVSEERFRGLRIFDISDLSRPKQVGQVQTCRGSHTHSVVAADRRRIVVYNSGTSSIRDEKELEGCVEGLPGEERSALFSIDVIEIPVRRPERARIISSPRVFADDETGRIAGLWSGGDHGEGTQETRRTDQCHDITVFPEKNLAAGACSGNGILLDISDPMKPKRIDAVNDDGFAYWHSATFNNDGTKVIFTDEWGGGVQPRCKASDPMNWGADAIYRIEDGKLVYESHYKMPAPQSDTENCVAHNGSVVPVPGRDLFVQAWYQGGLSVMDFTDEKDPVEVAYFDRGPIMEDRTVIGGYWSTYYYDGKIYGTEIVRGLDVMALEPSEYLTENELAAAALADFGDAFNPQQQFPVSWPAEPVVAKAYIDQLVRSGTVTEDAASRMMATLDQAAEALSGSGRDRDLAGAVEGLAEGVSASDAQGQERVAALTGTLAGIAGRLR</sequence>
<keyword evidence="2" id="KW-0732">Signal</keyword>
<organism evidence="4 5">
    <name type="scientific">Parvularcula dongshanensis</name>
    <dbReference type="NCBI Taxonomy" id="1173995"/>
    <lineage>
        <taxon>Bacteria</taxon>
        <taxon>Pseudomonadati</taxon>
        <taxon>Pseudomonadota</taxon>
        <taxon>Alphaproteobacteria</taxon>
        <taxon>Parvularculales</taxon>
        <taxon>Parvularculaceae</taxon>
        <taxon>Parvularcula</taxon>
    </lineage>
</organism>
<proteinExistence type="predicted"/>
<evidence type="ECO:0000256" key="1">
    <source>
        <dbReference type="SAM" id="MobiDB-lite"/>
    </source>
</evidence>
<dbReference type="AlphaFoldDB" id="A0A840I579"/>
<name>A0A840I579_9PROT</name>
<dbReference type="PANTHER" id="PTHR36933">
    <property type="entry name" value="SLL0788 PROTEIN"/>
    <property type="match status" value="1"/>
</dbReference>
<dbReference type="EMBL" id="JACHOB010000003">
    <property type="protein sequence ID" value="MBB4659180.1"/>
    <property type="molecule type" value="Genomic_DNA"/>
</dbReference>
<comment type="caution">
    <text evidence="4">The sequence shown here is derived from an EMBL/GenBank/DDBJ whole genome shotgun (WGS) entry which is preliminary data.</text>
</comment>
<feature type="signal peptide" evidence="2">
    <location>
        <begin position="1"/>
        <end position="30"/>
    </location>
</feature>
<evidence type="ECO:0000259" key="3">
    <source>
        <dbReference type="Pfam" id="PF03713"/>
    </source>
</evidence>
<gene>
    <name evidence="4" type="ORF">GGQ59_001705</name>
</gene>
<dbReference type="RefSeq" id="WP_183817528.1">
    <property type="nucleotide sequence ID" value="NZ_JACHOB010000003.1"/>
</dbReference>
<evidence type="ECO:0000313" key="4">
    <source>
        <dbReference type="EMBL" id="MBB4659180.1"/>
    </source>
</evidence>
<dbReference type="InterPro" id="IPR005183">
    <property type="entry name" value="DUF305_CopM-like"/>
</dbReference>
<feature type="domain" description="DUF305" evidence="3">
    <location>
        <begin position="65"/>
        <end position="222"/>
    </location>
</feature>
<feature type="compositionally biased region" description="Acidic residues" evidence="1">
    <location>
        <begin position="292"/>
        <end position="302"/>
    </location>
</feature>
<reference evidence="4 5" key="1">
    <citation type="submission" date="2020-08" db="EMBL/GenBank/DDBJ databases">
        <title>Genomic Encyclopedia of Type Strains, Phase IV (KMG-IV): sequencing the most valuable type-strain genomes for metagenomic binning, comparative biology and taxonomic classification.</title>
        <authorList>
            <person name="Goeker M."/>
        </authorList>
    </citation>
    <scope>NUCLEOTIDE SEQUENCE [LARGE SCALE GENOMIC DNA]</scope>
    <source>
        <strain evidence="4 5">DSM 102850</strain>
    </source>
</reference>
<dbReference type="SUPFAM" id="SSF75011">
    <property type="entry name" value="3-carboxy-cis,cis-mucoante lactonizing enzyme"/>
    <property type="match status" value="1"/>
</dbReference>
<dbReference type="Gene3D" id="1.20.1260.10">
    <property type="match status" value="1"/>
</dbReference>
<dbReference type="Pfam" id="PF03713">
    <property type="entry name" value="DUF305"/>
    <property type="match status" value="1"/>
</dbReference>
<feature type="chain" id="PRO_5032958849" evidence="2">
    <location>
        <begin position="31"/>
        <end position="841"/>
    </location>
</feature>
<evidence type="ECO:0000256" key="2">
    <source>
        <dbReference type="SAM" id="SignalP"/>
    </source>
</evidence>
<keyword evidence="5" id="KW-1185">Reference proteome</keyword>
<protein>
    <submittedName>
        <fullName evidence="4">Uncharacterized protein (DUF305 family)</fullName>
    </submittedName>
</protein>
<accession>A0A840I579</accession>
<feature type="region of interest" description="Disordered" evidence="1">
    <location>
        <begin position="256"/>
        <end position="315"/>
    </location>
</feature>
<dbReference type="Proteomes" id="UP000563524">
    <property type="component" value="Unassembled WGS sequence"/>
</dbReference>
<dbReference type="PANTHER" id="PTHR36933:SF1">
    <property type="entry name" value="SLL0788 PROTEIN"/>
    <property type="match status" value="1"/>
</dbReference>
<evidence type="ECO:0000313" key="5">
    <source>
        <dbReference type="Proteomes" id="UP000563524"/>
    </source>
</evidence>
<feature type="compositionally biased region" description="Acidic residues" evidence="1">
    <location>
        <begin position="274"/>
        <end position="285"/>
    </location>
</feature>
<dbReference type="InterPro" id="IPR012347">
    <property type="entry name" value="Ferritin-like"/>
</dbReference>